<feature type="region of interest" description="Disordered" evidence="1">
    <location>
        <begin position="555"/>
        <end position="601"/>
    </location>
</feature>
<dbReference type="InParanoid" id="A0A672LN06"/>
<feature type="domain" description="Interferon/interleukin receptor" evidence="5">
    <location>
        <begin position="127"/>
        <end position="222"/>
    </location>
</feature>
<evidence type="ECO:0000259" key="4">
    <source>
        <dbReference type="Pfam" id="PF01108"/>
    </source>
</evidence>
<dbReference type="PANTHER" id="PTHR20859:SF93">
    <property type="entry name" value="CYTOKINE RECEPTOR FAMILY MEMBER B12-RELATED"/>
    <property type="match status" value="1"/>
</dbReference>
<protein>
    <submittedName>
        <fullName evidence="6">Uncharacterized LOC107574700</fullName>
    </submittedName>
</protein>
<reference evidence="6" key="1">
    <citation type="submission" date="2025-08" db="UniProtKB">
        <authorList>
            <consortium name="Ensembl"/>
        </authorList>
    </citation>
    <scope>IDENTIFICATION</scope>
</reference>
<dbReference type="GO" id="GO:0004896">
    <property type="term" value="F:cytokine receptor activity"/>
    <property type="evidence" value="ECO:0007669"/>
    <property type="project" value="TreeGrafter"/>
</dbReference>
<dbReference type="Proteomes" id="UP000472262">
    <property type="component" value="Unassembled WGS sequence"/>
</dbReference>
<proteinExistence type="predicted"/>
<feature type="region of interest" description="Disordered" evidence="1">
    <location>
        <begin position="414"/>
        <end position="530"/>
    </location>
</feature>
<keyword evidence="2" id="KW-0472">Membrane</keyword>
<feature type="compositionally biased region" description="Basic and acidic residues" evidence="1">
    <location>
        <begin position="440"/>
        <end position="449"/>
    </location>
</feature>
<feature type="compositionally biased region" description="Acidic residues" evidence="1">
    <location>
        <begin position="356"/>
        <end position="370"/>
    </location>
</feature>
<evidence type="ECO:0000313" key="6">
    <source>
        <dbReference type="Ensembl" id="ENSSGRP00000024229.1"/>
    </source>
</evidence>
<feature type="chain" id="PRO_5025443509" evidence="3">
    <location>
        <begin position="22"/>
        <end position="601"/>
    </location>
</feature>
<keyword evidence="2" id="KW-1133">Transmembrane helix</keyword>
<feature type="signal peptide" evidence="3">
    <location>
        <begin position="1"/>
        <end position="21"/>
    </location>
</feature>
<dbReference type="InterPro" id="IPR036116">
    <property type="entry name" value="FN3_sf"/>
</dbReference>
<gene>
    <name evidence="6" type="primary">LOC107574700</name>
</gene>
<dbReference type="Gene3D" id="2.60.40.10">
    <property type="entry name" value="Immunoglobulins"/>
    <property type="match status" value="1"/>
</dbReference>
<feature type="compositionally biased region" description="Acidic residues" evidence="1">
    <location>
        <begin position="497"/>
        <end position="511"/>
    </location>
</feature>
<evidence type="ECO:0000256" key="2">
    <source>
        <dbReference type="SAM" id="Phobius"/>
    </source>
</evidence>
<dbReference type="InterPro" id="IPR050650">
    <property type="entry name" value="Type-II_Cytokine-TF_Rcpt"/>
</dbReference>
<sequence>MTRFLACMFTLLQICLTPSKAILSPPKNLTVVLLDFKATAEWLPGQGNPPDSRYTLEFINAQKMAGGKWNHTPHCINTAIRKCELTFDGQPNELHWNYFVRVETTFKGTSSNWTTTSKSFQPYGDTLLSPPNVKISTEQKSIQIHFSHWLELKPDIKPLEYVLYLFESSPAGESKFVALISASESPYIFHDVPSGKNYCVNVSASHQQASKNSNFNTTKCVFLLDSTRSFVLVVCIVAMLLIIFSTVIFLPFGCFYHMRLQIKNLRIPKPLIVIPGYKRVLKPTSEESQPITVTPPKKEINAERHFSSSEEDSKDGSMFYQPRENLTSSIASVNPPEQDEEAEASNQCDEYTLANDIEDSEENEISEMDDDSMHPGSESESGSFCANTLNNSRSSKILQTVTVNTFVNSEMDSNYAEETLSCSSGSGCEREVPAEEEEDKINAERHFSSSEEDSKDGSMFYQPRENLTSSIASVNPPEQDEEAEASNQCDEYTLANDIEDSEENEISEMDDDSMHPGSESESGSFCANTLNNSRSSKILQTVTVNTFVNSEMDSNYAEETLSCSSGSGCEREVPAEEEEDSLFLPDSNSESGYEPRHDKVL</sequence>
<feature type="compositionally biased region" description="Polar residues" evidence="1">
    <location>
        <begin position="378"/>
        <end position="391"/>
    </location>
</feature>
<dbReference type="PANTHER" id="PTHR20859">
    <property type="entry name" value="INTERFERON/INTERLEUKIN RECEPTOR"/>
    <property type="match status" value="1"/>
</dbReference>
<dbReference type="SUPFAM" id="SSF49265">
    <property type="entry name" value="Fibronectin type III"/>
    <property type="match status" value="2"/>
</dbReference>
<evidence type="ECO:0000313" key="7">
    <source>
        <dbReference type="Proteomes" id="UP000472262"/>
    </source>
</evidence>
<evidence type="ECO:0000256" key="1">
    <source>
        <dbReference type="SAM" id="MobiDB-lite"/>
    </source>
</evidence>
<accession>A0A672LN06</accession>
<dbReference type="GO" id="GO:0005886">
    <property type="term" value="C:plasma membrane"/>
    <property type="evidence" value="ECO:0007669"/>
    <property type="project" value="TreeGrafter"/>
</dbReference>
<reference evidence="6" key="2">
    <citation type="submission" date="2025-09" db="UniProtKB">
        <authorList>
            <consortium name="Ensembl"/>
        </authorList>
    </citation>
    <scope>IDENTIFICATION</scope>
</reference>
<feature type="region of interest" description="Disordered" evidence="1">
    <location>
        <begin position="285"/>
        <end position="391"/>
    </location>
</feature>
<dbReference type="OMA" id="SMHPGSE"/>
<dbReference type="InterPro" id="IPR003961">
    <property type="entry name" value="FN3_dom"/>
</dbReference>
<dbReference type="Pfam" id="PF09294">
    <property type="entry name" value="Interfer-bind"/>
    <property type="match status" value="1"/>
</dbReference>
<organism evidence="6 7">
    <name type="scientific">Sinocyclocheilus grahami</name>
    <name type="common">Dianchi golden-line fish</name>
    <name type="synonym">Barbus grahami</name>
    <dbReference type="NCBI Taxonomy" id="75366"/>
    <lineage>
        <taxon>Eukaryota</taxon>
        <taxon>Metazoa</taxon>
        <taxon>Chordata</taxon>
        <taxon>Craniata</taxon>
        <taxon>Vertebrata</taxon>
        <taxon>Euteleostomi</taxon>
        <taxon>Actinopterygii</taxon>
        <taxon>Neopterygii</taxon>
        <taxon>Teleostei</taxon>
        <taxon>Ostariophysi</taxon>
        <taxon>Cypriniformes</taxon>
        <taxon>Cyprinidae</taxon>
        <taxon>Cyprininae</taxon>
        <taxon>Sinocyclocheilus</taxon>
    </lineage>
</organism>
<dbReference type="Pfam" id="PF01108">
    <property type="entry name" value="Tissue_fac"/>
    <property type="match status" value="1"/>
</dbReference>
<name>A0A672LN06_SINGR</name>
<evidence type="ECO:0000256" key="3">
    <source>
        <dbReference type="SAM" id="SignalP"/>
    </source>
</evidence>
<feature type="transmembrane region" description="Helical" evidence="2">
    <location>
        <begin position="230"/>
        <end position="256"/>
    </location>
</feature>
<keyword evidence="3" id="KW-0732">Signal</keyword>
<dbReference type="Ensembl" id="ENSSGRT00000026122.1">
    <property type="protein sequence ID" value="ENSSGRP00000024229.1"/>
    <property type="gene ID" value="ENSSGRG00000014250.1"/>
</dbReference>
<feature type="compositionally biased region" description="Basic and acidic residues" evidence="1">
    <location>
        <begin position="296"/>
        <end position="308"/>
    </location>
</feature>
<feature type="domain" description="Fibronectin type-III" evidence="4">
    <location>
        <begin position="5"/>
        <end position="113"/>
    </location>
</feature>
<evidence type="ECO:0000259" key="5">
    <source>
        <dbReference type="Pfam" id="PF09294"/>
    </source>
</evidence>
<keyword evidence="2" id="KW-0812">Transmembrane</keyword>
<dbReference type="InterPro" id="IPR015373">
    <property type="entry name" value="Interferon/interleukin_rcp_dom"/>
</dbReference>
<dbReference type="InterPro" id="IPR013783">
    <property type="entry name" value="Ig-like_fold"/>
</dbReference>
<keyword evidence="7" id="KW-1185">Reference proteome</keyword>
<dbReference type="AlphaFoldDB" id="A0A672LN06"/>
<feature type="compositionally biased region" description="Polar residues" evidence="1">
    <location>
        <begin position="519"/>
        <end position="530"/>
    </location>
</feature>